<comment type="caution">
    <text evidence="4">The sequence shown here is derived from an EMBL/GenBank/DDBJ whole genome shotgun (WGS) entry which is preliminary data.</text>
</comment>
<sequence length="833" mass="89880">MAMPHNIDASPAPTYIIYRDVPQGELYDPTAPLAFFPPKDSDELFDALRAKYPHLKSHSERMRDATIEFLLEERQAESMSATVSPAMPSLYESVTDQSPWQQSWPSASMTTLSSPDMTNFATPALESSPKQVPPMTRQQSTAGSSSSQTPAIDQMTSVFSLSSVEQPKQRVRRKMTEAEKVEYRKRRIVKACDKCSKRKRKCIHNQPEMENLKAGNDSSEHKVAKPRTKLTKPTHHVKPAFSSFDSQATTLSDLFTADELTGGYEDFTLMMDEPTLDFGFEDFTSFDQPQFFDQQQLFVPENNFRQCTQQHFNIGATSASPLGTSQDWNLFDHTDADNLSGHTQSFEASDSGLGLRVPHSSQLLGSPQSPRRCDPAHTRPDSVRAIHGNTYTTWQTESLEESFSLEASCPQDGLGALRQSTRSSEGRLSTFVLDSGFEEESPGKNSENAPSLLRRGNSHGTLATPAATGLTTSASGVNATQSTAPRRRHRLRSGGTAGAAPQSELSSTSAISSSSFSRPENATALEGRPIASDVQPALRRTPQNGLNASDSMPASSILQSRSRATQEVRVPATQQQSRVPLAGLNPSESTPASSTLQSRSRATQETSAPATPQQSRVPSKSSSALLARPSPFDENANSPARSTELFRLKNRIPASLEILCTPSSLHTPTTAGLATQANGGAEPSVQVSRGQGTRAQTQLVSATQLTTTPSASTEASDLRKTFTESDTRRYKDHHGRTVVANVAPTQTSWTSVLFGIVGIVLAIAILATGFASVSGLTTTTTSMLVLALLIPDSGLGKAYSSAPCLSSPSRFFDRDALSTSFFSALVHAGGDCI</sequence>
<feature type="compositionally biased region" description="Polar residues" evidence="2">
    <location>
        <begin position="586"/>
        <end position="624"/>
    </location>
</feature>
<organism evidence="4 5">
    <name type="scientific">Cladosporium halotolerans</name>
    <dbReference type="NCBI Taxonomy" id="1052096"/>
    <lineage>
        <taxon>Eukaryota</taxon>
        <taxon>Fungi</taxon>
        <taxon>Dikarya</taxon>
        <taxon>Ascomycota</taxon>
        <taxon>Pezizomycotina</taxon>
        <taxon>Dothideomycetes</taxon>
        <taxon>Dothideomycetidae</taxon>
        <taxon>Cladosporiales</taxon>
        <taxon>Cladosporiaceae</taxon>
        <taxon>Cladosporium</taxon>
    </lineage>
</organism>
<dbReference type="RefSeq" id="XP_069233275.1">
    <property type="nucleotide sequence ID" value="XM_069369590.1"/>
</dbReference>
<feature type="compositionally biased region" description="Low complexity" evidence="2">
    <location>
        <begin position="136"/>
        <end position="149"/>
    </location>
</feature>
<dbReference type="CDD" id="cd00067">
    <property type="entry name" value="GAL4"/>
    <property type="match status" value="1"/>
</dbReference>
<feature type="region of interest" description="Disordered" evidence="2">
    <location>
        <begin position="434"/>
        <end position="640"/>
    </location>
</feature>
<accession>A0AB34L4B2</accession>
<feature type="transmembrane region" description="Helical" evidence="3">
    <location>
        <begin position="752"/>
        <end position="773"/>
    </location>
</feature>
<keyword evidence="5" id="KW-1185">Reference proteome</keyword>
<evidence type="ECO:0000313" key="5">
    <source>
        <dbReference type="Proteomes" id="UP000803884"/>
    </source>
</evidence>
<keyword evidence="3" id="KW-0472">Membrane</keyword>
<evidence type="ECO:0000256" key="3">
    <source>
        <dbReference type="SAM" id="Phobius"/>
    </source>
</evidence>
<evidence type="ECO:0000256" key="1">
    <source>
        <dbReference type="ARBA" id="ARBA00023242"/>
    </source>
</evidence>
<feature type="compositionally biased region" description="Low complexity" evidence="2">
    <location>
        <begin position="503"/>
        <end position="517"/>
    </location>
</feature>
<keyword evidence="1" id="KW-0539">Nucleus</keyword>
<reference evidence="4 5" key="1">
    <citation type="journal article" date="2020" name="Microbiol. Resour. Announc.">
        <title>Draft Genome Sequence of a Cladosporium Species Isolated from the Mesophotic Ascidian Didemnum maculosum.</title>
        <authorList>
            <person name="Gioti A."/>
            <person name="Siaperas R."/>
            <person name="Nikolaivits E."/>
            <person name="Le Goff G."/>
            <person name="Ouazzani J."/>
            <person name="Kotoulas G."/>
            <person name="Topakas E."/>
        </authorList>
    </citation>
    <scope>NUCLEOTIDE SEQUENCE [LARGE SCALE GENOMIC DNA]</scope>
    <source>
        <strain evidence="4 5">TM138-S3</strain>
    </source>
</reference>
<feature type="region of interest" description="Disordered" evidence="2">
    <location>
        <begin position="211"/>
        <end position="234"/>
    </location>
</feature>
<evidence type="ECO:0000313" key="4">
    <source>
        <dbReference type="EMBL" id="KAL1590170.1"/>
    </source>
</evidence>
<dbReference type="GeneID" id="96002428"/>
<dbReference type="InterPro" id="IPR001138">
    <property type="entry name" value="Zn2Cys6_DnaBD"/>
</dbReference>
<dbReference type="GO" id="GO:0008270">
    <property type="term" value="F:zinc ion binding"/>
    <property type="evidence" value="ECO:0007669"/>
    <property type="project" value="InterPro"/>
</dbReference>
<dbReference type="EMBL" id="JAAQHG020000003">
    <property type="protein sequence ID" value="KAL1590170.1"/>
    <property type="molecule type" value="Genomic_DNA"/>
</dbReference>
<feature type="compositionally biased region" description="Basic residues" evidence="2">
    <location>
        <begin position="224"/>
        <end position="234"/>
    </location>
</feature>
<feature type="compositionally biased region" description="Low complexity" evidence="2">
    <location>
        <begin position="460"/>
        <end position="476"/>
    </location>
</feature>
<feature type="region of interest" description="Disordered" evidence="2">
    <location>
        <begin position="360"/>
        <end position="382"/>
    </location>
</feature>
<protein>
    <submittedName>
        <fullName evidence="4">Uncharacterized protein</fullName>
    </submittedName>
</protein>
<keyword evidence="3" id="KW-1133">Transmembrane helix</keyword>
<keyword evidence="3" id="KW-0812">Transmembrane</keyword>
<feature type="region of interest" description="Disordered" evidence="2">
    <location>
        <begin position="122"/>
        <end position="151"/>
    </location>
</feature>
<feature type="compositionally biased region" description="Polar residues" evidence="2">
    <location>
        <begin position="541"/>
        <end position="565"/>
    </location>
</feature>
<dbReference type="AlphaFoldDB" id="A0AB34L4B2"/>
<proteinExistence type="predicted"/>
<feature type="compositionally biased region" description="Basic and acidic residues" evidence="2">
    <location>
        <begin position="371"/>
        <end position="382"/>
    </location>
</feature>
<feature type="compositionally biased region" description="Polar residues" evidence="2">
    <location>
        <begin position="360"/>
        <end position="369"/>
    </location>
</feature>
<name>A0AB34L4B2_9PEZI</name>
<evidence type="ECO:0000256" key="2">
    <source>
        <dbReference type="SAM" id="MobiDB-lite"/>
    </source>
</evidence>
<dbReference type="GO" id="GO:0000981">
    <property type="term" value="F:DNA-binding transcription factor activity, RNA polymerase II-specific"/>
    <property type="evidence" value="ECO:0007669"/>
    <property type="project" value="InterPro"/>
</dbReference>
<dbReference type="Proteomes" id="UP000803884">
    <property type="component" value="Unassembled WGS sequence"/>
</dbReference>
<gene>
    <name evidence="4" type="ORF">WHR41_00984</name>
</gene>